<dbReference type="EMBL" id="BMIP01000001">
    <property type="protein sequence ID" value="GGD57891.1"/>
    <property type="molecule type" value="Genomic_DNA"/>
</dbReference>
<name>A0A916YRR7_9SPHN</name>
<proteinExistence type="predicted"/>
<protein>
    <recommendedName>
        <fullName evidence="3">DUF3572 domain-containing protein</fullName>
    </recommendedName>
</protein>
<dbReference type="AlphaFoldDB" id="A0A916YRR7"/>
<reference evidence="1" key="2">
    <citation type="submission" date="2020-09" db="EMBL/GenBank/DDBJ databases">
        <authorList>
            <person name="Sun Q."/>
            <person name="Zhou Y."/>
        </authorList>
    </citation>
    <scope>NUCLEOTIDE SEQUENCE</scope>
    <source>
        <strain evidence="1">CGMCC 1.15360</strain>
    </source>
</reference>
<organism evidence="1 2">
    <name type="scientific">Croceicoccus mobilis</name>
    <dbReference type="NCBI Taxonomy" id="1703339"/>
    <lineage>
        <taxon>Bacteria</taxon>
        <taxon>Pseudomonadati</taxon>
        <taxon>Pseudomonadota</taxon>
        <taxon>Alphaproteobacteria</taxon>
        <taxon>Sphingomonadales</taxon>
        <taxon>Erythrobacteraceae</taxon>
        <taxon>Croceicoccus</taxon>
    </lineage>
</organism>
<dbReference type="RefSeq" id="WP_066772821.1">
    <property type="nucleotide sequence ID" value="NZ_BMIP01000001.1"/>
</dbReference>
<reference evidence="1" key="1">
    <citation type="journal article" date="2014" name="Int. J. Syst. Evol. Microbiol.">
        <title>Complete genome sequence of Corynebacterium casei LMG S-19264T (=DSM 44701T), isolated from a smear-ripened cheese.</title>
        <authorList>
            <consortium name="US DOE Joint Genome Institute (JGI-PGF)"/>
            <person name="Walter F."/>
            <person name="Albersmeier A."/>
            <person name="Kalinowski J."/>
            <person name="Ruckert C."/>
        </authorList>
    </citation>
    <scope>NUCLEOTIDE SEQUENCE</scope>
    <source>
        <strain evidence="1">CGMCC 1.15360</strain>
    </source>
</reference>
<dbReference type="Pfam" id="PF12096">
    <property type="entry name" value="DUF3572"/>
    <property type="match status" value="1"/>
</dbReference>
<keyword evidence="2" id="KW-1185">Reference proteome</keyword>
<accession>A0A916YRR7</accession>
<sequence>MDSERPDAATVALMALSWVLSDDDRAQRLLSLTGMDPDHLRFALSDPSVLGSVLDFLANHEGDLMAASEALSLSPESIIAARNVLAPPDYEM</sequence>
<dbReference type="OrthoDB" id="7356934at2"/>
<evidence type="ECO:0008006" key="3">
    <source>
        <dbReference type="Google" id="ProtNLM"/>
    </source>
</evidence>
<dbReference type="InterPro" id="IPR021955">
    <property type="entry name" value="DUF3572"/>
</dbReference>
<evidence type="ECO:0000313" key="1">
    <source>
        <dbReference type="EMBL" id="GGD57891.1"/>
    </source>
</evidence>
<dbReference type="Proteomes" id="UP000612349">
    <property type="component" value="Unassembled WGS sequence"/>
</dbReference>
<comment type="caution">
    <text evidence="1">The sequence shown here is derived from an EMBL/GenBank/DDBJ whole genome shotgun (WGS) entry which is preliminary data.</text>
</comment>
<evidence type="ECO:0000313" key="2">
    <source>
        <dbReference type="Proteomes" id="UP000612349"/>
    </source>
</evidence>
<gene>
    <name evidence="1" type="ORF">GCM10010990_03970</name>
</gene>